<dbReference type="EMBL" id="CAJPIJ010000047">
    <property type="protein sequence ID" value="CAG1964081.1"/>
    <property type="molecule type" value="Genomic_DNA"/>
</dbReference>
<reference evidence="1" key="2">
    <citation type="submission" date="2021-03" db="EMBL/GenBank/DDBJ databases">
        <authorList>
            <person name="Alouane T."/>
            <person name="Langin T."/>
            <person name="Bonhomme L."/>
        </authorList>
    </citation>
    <scope>NUCLEOTIDE SEQUENCE</scope>
    <source>
        <strain evidence="1">MDC_Fg202</strain>
    </source>
</reference>
<organism evidence="2">
    <name type="scientific">Gibberella zeae</name>
    <name type="common">Wheat head blight fungus</name>
    <name type="synonym">Fusarium graminearum</name>
    <dbReference type="NCBI Taxonomy" id="5518"/>
    <lineage>
        <taxon>Eukaryota</taxon>
        <taxon>Fungi</taxon>
        <taxon>Dikarya</taxon>
        <taxon>Ascomycota</taxon>
        <taxon>Pezizomycotina</taxon>
        <taxon>Sordariomycetes</taxon>
        <taxon>Hypocreomycetidae</taxon>
        <taxon>Hypocreales</taxon>
        <taxon>Nectriaceae</taxon>
        <taxon>Fusarium</taxon>
    </lineage>
</organism>
<proteinExistence type="predicted"/>
<name>A0A4E9EJU5_GIBZA</name>
<evidence type="ECO:0000313" key="1">
    <source>
        <dbReference type="EMBL" id="CAG1964081.1"/>
    </source>
</evidence>
<accession>A0A4E9EJU5</accession>
<dbReference type="AlphaFoldDB" id="A0A4E9EJU5"/>
<evidence type="ECO:0000313" key="2">
    <source>
        <dbReference type="EMBL" id="VIO63521.1"/>
    </source>
</evidence>
<evidence type="ECO:0008006" key="3">
    <source>
        <dbReference type="Google" id="ProtNLM"/>
    </source>
</evidence>
<reference evidence="2" key="1">
    <citation type="submission" date="2019-04" db="EMBL/GenBank/DDBJ databases">
        <authorList>
            <person name="Melise S."/>
            <person name="Noan J."/>
            <person name="Okalmin O."/>
        </authorList>
    </citation>
    <scope>NUCLEOTIDE SEQUENCE</scope>
    <source>
        <strain evidence="2">FN9</strain>
    </source>
</reference>
<dbReference type="PANTHER" id="PTHR33112">
    <property type="entry name" value="DOMAIN PROTEIN, PUTATIVE-RELATED"/>
    <property type="match status" value="1"/>
</dbReference>
<gene>
    <name evidence="2" type="ORF">FUG_LOCUS535090</name>
    <name evidence="1" type="ORF">MDCFG202_LOCUS17266</name>
</gene>
<protein>
    <recommendedName>
        <fullName evidence="3">Heterokaryon incompatibility domain-containing protein</fullName>
    </recommendedName>
</protein>
<dbReference type="Proteomes" id="UP000746612">
    <property type="component" value="Unassembled WGS sequence"/>
</dbReference>
<dbReference type="EMBL" id="CAAKMV010000176">
    <property type="protein sequence ID" value="VIO63521.1"/>
    <property type="molecule type" value="Genomic_DNA"/>
</dbReference>
<sequence>MPALGGLTKRMQTMRPNDRYLAGLWEKTLLFDLLWSIWPGLVAGRRKNPQFPSWSWASVSCQVMWHDLVDSTLDSVRVEEVRLLNTGPSHLGELLEAAITIRAPFTDASLFPPQWRSLPVDVSNDNITRVDQLCVYDDEADCLPYNLSAARYNPEPAGPSTTNDVFAAIHVQLRPGGKCYERIGYGKICHPSTLILDTEAASVKEMLEALPTSTIVVV</sequence>
<dbReference type="PANTHER" id="PTHR33112:SF16">
    <property type="entry name" value="HETEROKARYON INCOMPATIBILITY DOMAIN-CONTAINING PROTEIN"/>
    <property type="match status" value="1"/>
</dbReference>